<evidence type="ECO:0000313" key="3">
    <source>
        <dbReference type="Proteomes" id="UP000054279"/>
    </source>
</evidence>
<feature type="compositionally biased region" description="Basic and acidic residues" evidence="1">
    <location>
        <begin position="416"/>
        <end position="428"/>
    </location>
</feature>
<dbReference type="Proteomes" id="UP000054279">
    <property type="component" value="Unassembled WGS sequence"/>
</dbReference>
<feature type="compositionally biased region" description="Low complexity" evidence="1">
    <location>
        <begin position="481"/>
        <end position="490"/>
    </location>
</feature>
<keyword evidence="3" id="KW-1185">Reference proteome</keyword>
<protein>
    <submittedName>
        <fullName evidence="2">Uncharacterized protein</fullName>
    </submittedName>
</protein>
<gene>
    <name evidence="2" type="ORF">M422DRAFT_276850</name>
</gene>
<sequence length="571" mass="63982">MPKAAKKPPSALKSTPASKEAGKTVTRRKRDVVDPNLIQTGSRSRKPSERALQAQVTQRKPVQKDVLPAINEQSESEQGVVSDIDRNDVNEDGNLTVEKGDSDFEPIIGRFHSSPSPETDIMDELMAAESGLNAAKDDVMSFGSEAEDSGPIAQRRRGVANSTTAKKVVPKKNIEKVLETPDILRLRVPSMNKAGSEVSRFLDLDYKGATLNMARERIFDIIGCSDVPEENLPELVCQITKDKGQNYDINDWTTIKQRFGTIYAAEQNRKAGDPSGIVIDILLSPSNFLKSLHMSRQHQKKQVDPNLMFSSGKGKNAPIKNLFATDGSIIGASEKRSTTYIKWERDLDRELKKCTSHEDYCKIDKYNKHRMVSDQQFRAWVEALANEDRDPQEVTLTKPPRDQIFEPWRVDIKAIEPSIPHRKDRRGDSAPPIPYGQTPQVQMPNFFILDRNGIKLFNKQVSGNGSSSPEHPVAKKRRHSSSGSEDNNSSVPPVLTVSAWFQDIAKRPEAKYMDMFALETKLAGEEFLDVPLSFLSSLMKNDHNSFGLSLKERAFILQCLDTKKKKKNGKH</sequence>
<dbReference type="OrthoDB" id="2994402at2759"/>
<accession>A0A0C9U101</accession>
<feature type="compositionally biased region" description="Polar residues" evidence="1">
    <location>
        <begin position="459"/>
        <end position="469"/>
    </location>
</feature>
<feature type="region of interest" description="Disordered" evidence="1">
    <location>
        <begin position="459"/>
        <end position="491"/>
    </location>
</feature>
<feature type="region of interest" description="Disordered" evidence="1">
    <location>
        <begin position="416"/>
        <end position="440"/>
    </location>
</feature>
<proteinExistence type="predicted"/>
<name>A0A0C9U101_SPHS4</name>
<dbReference type="HOGENOM" id="CLU_477486_0_0_1"/>
<organism evidence="2 3">
    <name type="scientific">Sphaerobolus stellatus (strain SS14)</name>
    <dbReference type="NCBI Taxonomy" id="990650"/>
    <lineage>
        <taxon>Eukaryota</taxon>
        <taxon>Fungi</taxon>
        <taxon>Dikarya</taxon>
        <taxon>Basidiomycota</taxon>
        <taxon>Agaricomycotina</taxon>
        <taxon>Agaricomycetes</taxon>
        <taxon>Phallomycetidae</taxon>
        <taxon>Geastrales</taxon>
        <taxon>Sphaerobolaceae</taxon>
        <taxon>Sphaerobolus</taxon>
    </lineage>
</organism>
<dbReference type="AlphaFoldDB" id="A0A0C9U101"/>
<evidence type="ECO:0000256" key="1">
    <source>
        <dbReference type="SAM" id="MobiDB-lite"/>
    </source>
</evidence>
<feature type="region of interest" description="Disordered" evidence="1">
    <location>
        <begin position="96"/>
        <end position="116"/>
    </location>
</feature>
<feature type="compositionally biased region" description="Low complexity" evidence="1">
    <location>
        <begin position="7"/>
        <end position="19"/>
    </location>
</feature>
<dbReference type="EMBL" id="KN838011">
    <property type="protein sequence ID" value="KIJ22687.1"/>
    <property type="molecule type" value="Genomic_DNA"/>
</dbReference>
<evidence type="ECO:0000313" key="2">
    <source>
        <dbReference type="EMBL" id="KIJ22687.1"/>
    </source>
</evidence>
<reference evidence="2 3" key="1">
    <citation type="submission" date="2014-06" db="EMBL/GenBank/DDBJ databases">
        <title>Evolutionary Origins and Diversification of the Mycorrhizal Mutualists.</title>
        <authorList>
            <consortium name="DOE Joint Genome Institute"/>
            <consortium name="Mycorrhizal Genomics Consortium"/>
            <person name="Kohler A."/>
            <person name="Kuo A."/>
            <person name="Nagy L.G."/>
            <person name="Floudas D."/>
            <person name="Copeland A."/>
            <person name="Barry K.W."/>
            <person name="Cichocki N."/>
            <person name="Veneault-Fourrey C."/>
            <person name="LaButti K."/>
            <person name="Lindquist E.A."/>
            <person name="Lipzen A."/>
            <person name="Lundell T."/>
            <person name="Morin E."/>
            <person name="Murat C."/>
            <person name="Riley R."/>
            <person name="Ohm R."/>
            <person name="Sun H."/>
            <person name="Tunlid A."/>
            <person name="Henrissat B."/>
            <person name="Grigoriev I.V."/>
            <person name="Hibbett D.S."/>
            <person name="Martin F."/>
        </authorList>
    </citation>
    <scope>NUCLEOTIDE SEQUENCE [LARGE SCALE GENOMIC DNA]</scope>
    <source>
        <strain evidence="2 3">SS14</strain>
    </source>
</reference>
<feature type="region of interest" description="Disordered" evidence="1">
    <location>
        <begin position="1"/>
        <end position="80"/>
    </location>
</feature>